<evidence type="ECO:0000313" key="1">
    <source>
        <dbReference type="EMBL" id="RJR28017.1"/>
    </source>
</evidence>
<dbReference type="Proteomes" id="UP000265540">
    <property type="component" value="Unassembled WGS sequence"/>
</dbReference>
<accession>A0A3A4ZMA9</accession>
<organism evidence="1 2">
    <name type="scientific">candidate division WWE3 bacterium</name>
    <dbReference type="NCBI Taxonomy" id="2053526"/>
    <lineage>
        <taxon>Bacteria</taxon>
        <taxon>Katanobacteria</taxon>
    </lineage>
</organism>
<comment type="caution">
    <text evidence="1">The sequence shown here is derived from an EMBL/GenBank/DDBJ whole genome shotgun (WGS) entry which is preliminary data.</text>
</comment>
<gene>
    <name evidence="1" type="ORF">C4561_00740</name>
</gene>
<proteinExistence type="predicted"/>
<dbReference type="AlphaFoldDB" id="A0A3A4ZMA9"/>
<reference evidence="1 2" key="1">
    <citation type="journal article" date="2017" name="ISME J.">
        <title>Energy and carbon metabolisms in a deep terrestrial subsurface fluid microbial community.</title>
        <authorList>
            <person name="Momper L."/>
            <person name="Jungbluth S.P."/>
            <person name="Lee M.D."/>
            <person name="Amend J.P."/>
        </authorList>
    </citation>
    <scope>NUCLEOTIDE SEQUENCE [LARGE SCALE GENOMIC DNA]</scope>
    <source>
        <strain evidence="1">SURF_46</strain>
    </source>
</reference>
<sequence>MDAVQIFSALLGKDPLEIVGMMAVDSDAHQINDLQSYGFPNMLDEQSDHVGMYFYRIYAVKLDVRVIWMEVIIYNPSKDDGTCSGFTLGARISISDGYYNQPNWRFFGKAEAKRKNGEYKLVGSTFLAYAGIGLGNTYFYDAEHSRIEPEPLREYLEKVRHARIES</sequence>
<name>A0A3A4ZMA9_UNCKA</name>
<protein>
    <submittedName>
        <fullName evidence="1">Uncharacterized protein</fullName>
    </submittedName>
</protein>
<evidence type="ECO:0000313" key="2">
    <source>
        <dbReference type="Proteomes" id="UP000265540"/>
    </source>
</evidence>
<dbReference type="EMBL" id="QZJF01000005">
    <property type="protein sequence ID" value="RJR28017.1"/>
    <property type="molecule type" value="Genomic_DNA"/>
</dbReference>